<sequence>MEGAKRFTPRMSTRETGGTDRKRRGRGAGNERRRERGQGDEGGWAAELPESRQSAVGRAVRWGLETKLRAPYSALCSACFSGPSGRIAAESDRRSAADQHKYNTKARARQGDIKKTRLSLQRTLATSLYEVAPGTMPKAWCGAARPPPVPWSMLELAVVDAV</sequence>
<feature type="compositionally biased region" description="Basic and acidic residues" evidence="1">
    <location>
        <begin position="29"/>
        <end position="39"/>
    </location>
</feature>
<reference evidence="2" key="1">
    <citation type="submission" date="2023-10" db="EMBL/GenBank/DDBJ databases">
        <authorList>
            <person name="Chen Y."/>
            <person name="Shah S."/>
            <person name="Dougan E. K."/>
            <person name="Thang M."/>
            <person name="Chan C."/>
        </authorList>
    </citation>
    <scope>NUCLEOTIDE SEQUENCE [LARGE SCALE GENOMIC DNA]</scope>
</reference>
<comment type="caution">
    <text evidence="2">The sequence shown here is derived from an EMBL/GenBank/DDBJ whole genome shotgun (WGS) entry which is preliminary data.</text>
</comment>
<gene>
    <name evidence="2" type="ORF">PCOR1329_LOCUS18882</name>
</gene>
<dbReference type="Proteomes" id="UP001189429">
    <property type="component" value="Unassembled WGS sequence"/>
</dbReference>
<accession>A0ABN9R9U1</accession>
<evidence type="ECO:0000313" key="3">
    <source>
        <dbReference type="Proteomes" id="UP001189429"/>
    </source>
</evidence>
<proteinExistence type="predicted"/>
<organism evidence="2 3">
    <name type="scientific">Prorocentrum cordatum</name>
    <dbReference type="NCBI Taxonomy" id="2364126"/>
    <lineage>
        <taxon>Eukaryota</taxon>
        <taxon>Sar</taxon>
        <taxon>Alveolata</taxon>
        <taxon>Dinophyceae</taxon>
        <taxon>Prorocentrales</taxon>
        <taxon>Prorocentraceae</taxon>
        <taxon>Prorocentrum</taxon>
    </lineage>
</organism>
<evidence type="ECO:0000313" key="2">
    <source>
        <dbReference type="EMBL" id="CAK0815659.1"/>
    </source>
</evidence>
<evidence type="ECO:0000256" key="1">
    <source>
        <dbReference type="SAM" id="MobiDB-lite"/>
    </source>
</evidence>
<name>A0ABN9R9U1_9DINO</name>
<dbReference type="EMBL" id="CAUYUJ010005972">
    <property type="protein sequence ID" value="CAK0815659.1"/>
    <property type="molecule type" value="Genomic_DNA"/>
</dbReference>
<feature type="region of interest" description="Disordered" evidence="1">
    <location>
        <begin position="1"/>
        <end position="55"/>
    </location>
</feature>
<protein>
    <submittedName>
        <fullName evidence="2">Uncharacterized protein</fullName>
    </submittedName>
</protein>
<keyword evidence="3" id="KW-1185">Reference proteome</keyword>